<dbReference type="Proteomes" id="UP000474757">
    <property type="component" value="Unassembled WGS sequence"/>
</dbReference>
<dbReference type="InterPro" id="IPR036477">
    <property type="entry name" value="Formyl_transf_N_sf"/>
</dbReference>
<dbReference type="SUPFAM" id="SSF53328">
    <property type="entry name" value="Formyltransferase"/>
    <property type="match status" value="1"/>
</dbReference>
<accession>A0A6B2JTE5</accession>
<evidence type="ECO:0000256" key="3">
    <source>
        <dbReference type="ARBA" id="ARBA00022755"/>
    </source>
</evidence>
<dbReference type="PANTHER" id="PTHR43369:SF2">
    <property type="entry name" value="PHOSPHORIBOSYLGLYCINAMIDE FORMYLTRANSFERASE"/>
    <property type="match status" value="1"/>
</dbReference>
<protein>
    <recommendedName>
        <fullName evidence="6">Phosphoribosylglycinamide formyltransferase</fullName>
        <ecNumber evidence="6">2.1.2.2</ecNumber>
    </recommendedName>
    <alternativeName>
        <fullName evidence="6">5'-phosphoribosylglycinamide transformylase</fullName>
    </alternativeName>
    <alternativeName>
        <fullName evidence="6">GAR transformylase</fullName>
        <shortName evidence="6">GART</shortName>
    </alternativeName>
</protein>
<comment type="function">
    <text evidence="6">Catalyzes the transfer of a formyl group from 10-formyltetrahydrofolate to 5-phospho-ribosyl-glycinamide (GAR), producing 5-phospho-ribosyl-N-formylglycinamide (FGAR) and tetrahydrofolate.</text>
</comment>
<keyword evidence="2 6" id="KW-0808">Transferase</keyword>
<keyword evidence="3 6" id="KW-0658">Purine biosynthesis</keyword>
<dbReference type="GO" id="GO:0004644">
    <property type="term" value="F:phosphoribosylglycinamide formyltransferase activity"/>
    <property type="evidence" value="ECO:0007669"/>
    <property type="project" value="UniProtKB-UniRule"/>
</dbReference>
<dbReference type="AlphaFoldDB" id="A0A6B2JTE5"/>
<dbReference type="EC" id="2.1.2.2" evidence="6"/>
<evidence type="ECO:0000259" key="7">
    <source>
        <dbReference type="Pfam" id="PF00551"/>
    </source>
</evidence>
<comment type="similarity">
    <text evidence="4 6">Belongs to the GART family.</text>
</comment>
<feature type="binding site" evidence="6">
    <location>
        <begin position="12"/>
        <end position="14"/>
    </location>
    <ligand>
        <name>N(1)-(5-phospho-beta-D-ribosyl)glycinamide</name>
        <dbReference type="ChEBI" id="CHEBI:143788"/>
    </ligand>
</feature>
<evidence type="ECO:0000256" key="4">
    <source>
        <dbReference type="ARBA" id="ARBA00038440"/>
    </source>
</evidence>
<dbReference type="UniPathway" id="UPA00074">
    <property type="reaction ID" value="UER00126"/>
</dbReference>
<comment type="catalytic activity">
    <reaction evidence="5 6">
        <text>N(1)-(5-phospho-beta-D-ribosyl)glycinamide + (6R)-10-formyltetrahydrofolate = N(2)-formyl-N(1)-(5-phospho-beta-D-ribosyl)glycinamide + (6S)-5,6,7,8-tetrahydrofolate + H(+)</text>
        <dbReference type="Rhea" id="RHEA:15053"/>
        <dbReference type="ChEBI" id="CHEBI:15378"/>
        <dbReference type="ChEBI" id="CHEBI:57453"/>
        <dbReference type="ChEBI" id="CHEBI:143788"/>
        <dbReference type="ChEBI" id="CHEBI:147286"/>
        <dbReference type="ChEBI" id="CHEBI:195366"/>
        <dbReference type="EC" id="2.1.2.2"/>
    </reaction>
</comment>
<dbReference type="Pfam" id="PF00551">
    <property type="entry name" value="Formyl_trans_N"/>
    <property type="match status" value="1"/>
</dbReference>
<feature type="site" description="Raises pKa of active site His" evidence="6">
    <location>
        <position position="145"/>
    </location>
</feature>
<dbReference type="EMBL" id="JAAGAB010000002">
    <property type="protein sequence ID" value="NDV01538.1"/>
    <property type="molecule type" value="Genomic_DNA"/>
</dbReference>
<name>A0A6B2JTE5_9RHOB</name>
<comment type="caution">
    <text evidence="8">The sequence shown here is derived from an EMBL/GenBank/DDBJ whole genome shotgun (WGS) entry which is preliminary data.</text>
</comment>
<reference evidence="8 9" key="1">
    <citation type="submission" date="2020-02" db="EMBL/GenBank/DDBJ databases">
        <title>Pseudoroseicyclus tamarix, sp. nov., isolated from offshore sediment of a Tamarix chinensis forest.</title>
        <authorList>
            <person name="Gai Y."/>
        </authorList>
    </citation>
    <scope>NUCLEOTIDE SEQUENCE [LARGE SCALE GENOMIC DNA]</scope>
    <source>
        <strain evidence="8 9">CLL3-39</strain>
    </source>
</reference>
<dbReference type="CDD" id="cd08645">
    <property type="entry name" value="FMT_core_GART"/>
    <property type="match status" value="1"/>
</dbReference>
<organism evidence="8 9">
    <name type="scientific">Pseudoroseicyclus tamaricis</name>
    <dbReference type="NCBI Taxonomy" id="2705421"/>
    <lineage>
        <taxon>Bacteria</taxon>
        <taxon>Pseudomonadati</taxon>
        <taxon>Pseudomonadota</taxon>
        <taxon>Alphaproteobacteria</taxon>
        <taxon>Rhodobacterales</taxon>
        <taxon>Paracoccaceae</taxon>
        <taxon>Pseudoroseicyclus</taxon>
    </lineage>
</organism>
<dbReference type="PROSITE" id="PS00373">
    <property type="entry name" value="GART"/>
    <property type="match status" value="1"/>
</dbReference>
<evidence type="ECO:0000256" key="1">
    <source>
        <dbReference type="ARBA" id="ARBA00005054"/>
    </source>
</evidence>
<dbReference type="PANTHER" id="PTHR43369">
    <property type="entry name" value="PHOSPHORIBOSYLGLYCINAMIDE FORMYLTRANSFERASE"/>
    <property type="match status" value="1"/>
</dbReference>
<dbReference type="Gene3D" id="3.40.50.170">
    <property type="entry name" value="Formyl transferase, N-terminal domain"/>
    <property type="match status" value="1"/>
</dbReference>
<sequence>MRRVAILISGSGSNMVALADSMTGDHPARPVMVLSNRPEAGGLAKAEARGIRTAVIDHRPFLGDRAAFEAALTERLEAAEPDVICLAGFMRVLTPAFIDAWRGRMLNIHPSLLPKHRGLDTHARALAAGDAEHGCTVHEVTAELDGGPILGQARLPILPEDSAGSLAARVLPLEHRLYPAVLRRFVSGQRSPLLLSEEETHSL</sequence>
<dbReference type="GO" id="GO:0005829">
    <property type="term" value="C:cytosol"/>
    <property type="evidence" value="ECO:0007669"/>
    <property type="project" value="TreeGrafter"/>
</dbReference>
<feature type="binding site" evidence="6">
    <location>
        <position position="65"/>
    </location>
    <ligand>
        <name>(6R)-10-formyltetrahydrofolate</name>
        <dbReference type="ChEBI" id="CHEBI:195366"/>
    </ligand>
</feature>
<dbReference type="InterPro" id="IPR001555">
    <property type="entry name" value="GART_AS"/>
</dbReference>
<comment type="caution">
    <text evidence="6">Lacks conserved residue(s) required for the propagation of feature annotation.</text>
</comment>
<dbReference type="InterPro" id="IPR002376">
    <property type="entry name" value="Formyl_transf_N"/>
</dbReference>
<comment type="pathway">
    <text evidence="1 6">Purine metabolism; IMP biosynthesis via de novo pathway; N(2)-formyl-N(1)-(5-phospho-D-ribosyl)glycinamide from N(1)-(5-phospho-D-ribosyl)glycinamide (10-formyl THF route): step 1/1.</text>
</comment>
<dbReference type="NCBIfam" id="TIGR00639">
    <property type="entry name" value="PurN"/>
    <property type="match status" value="1"/>
</dbReference>
<keyword evidence="9" id="KW-1185">Reference proteome</keyword>
<proteinExistence type="inferred from homology"/>
<feature type="binding site" evidence="6">
    <location>
        <position position="107"/>
    </location>
    <ligand>
        <name>(6R)-10-formyltetrahydrofolate</name>
        <dbReference type="ChEBI" id="CHEBI:195366"/>
    </ligand>
</feature>
<dbReference type="GO" id="GO:0006189">
    <property type="term" value="P:'de novo' IMP biosynthetic process"/>
    <property type="evidence" value="ECO:0007669"/>
    <property type="project" value="UniProtKB-UniRule"/>
</dbReference>
<gene>
    <name evidence="6" type="primary">purN</name>
    <name evidence="8" type="ORF">GZA08_11240</name>
</gene>
<evidence type="ECO:0000256" key="2">
    <source>
        <dbReference type="ARBA" id="ARBA00022679"/>
    </source>
</evidence>
<feature type="domain" description="Formyl transferase N-terminal" evidence="7">
    <location>
        <begin position="3"/>
        <end position="182"/>
    </location>
</feature>
<evidence type="ECO:0000256" key="5">
    <source>
        <dbReference type="ARBA" id="ARBA00047664"/>
    </source>
</evidence>
<dbReference type="HAMAP" id="MF_01930">
    <property type="entry name" value="PurN"/>
    <property type="match status" value="1"/>
</dbReference>
<evidence type="ECO:0000313" key="9">
    <source>
        <dbReference type="Proteomes" id="UP000474757"/>
    </source>
</evidence>
<dbReference type="RefSeq" id="WP_163893576.1">
    <property type="nucleotide sequence ID" value="NZ_JAAFYS010000002.1"/>
</dbReference>
<feature type="active site" description="Proton donor" evidence="6">
    <location>
        <position position="109"/>
    </location>
</feature>
<evidence type="ECO:0000256" key="6">
    <source>
        <dbReference type="HAMAP-Rule" id="MF_01930"/>
    </source>
</evidence>
<evidence type="ECO:0000313" key="8">
    <source>
        <dbReference type="EMBL" id="NDV01538.1"/>
    </source>
</evidence>
<dbReference type="InterPro" id="IPR004607">
    <property type="entry name" value="GART"/>
</dbReference>